<gene>
    <name evidence="4" type="ORF">QJS04_geneDACA007380</name>
</gene>
<dbReference type="Pfam" id="PF13812">
    <property type="entry name" value="PPR_3"/>
    <property type="match status" value="1"/>
</dbReference>
<dbReference type="Gene3D" id="1.25.40.10">
    <property type="entry name" value="Tetratricopeptide repeat domain"/>
    <property type="match status" value="7"/>
</dbReference>
<evidence type="ECO:0000256" key="1">
    <source>
        <dbReference type="ARBA" id="ARBA00022737"/>
    </source>
</evidence>
<accession>A0AAV9BPF5</accession>
<dbReference type="EMBL" id="JAUJYN010000002">
    <property type="protein sequence ID" value="KAK1278500.1"/>
    <property type="molecule type" value="Genomic_DNA"/>
</dbReference>
<dbReference type="NCBIfam" id="TIGR00756">
    <property type="entry name" value="PPR"/>
    <property type="match status" value="4"/>
</dbReference>
<dbReference type="SUPFAM" id="SSF48452">
    <property type="entry name" value="TPR-like"/>
    <property type="match status" value="1"/>
</dbReference>
<protein>
    <submittedName>
        <fullName evidence="4">Pentatricopeptide repeat-containing protein</fullName>
    </submittedName>
</protein>
<feature type="compositionally biased region" description="Pro residues" evidence="3">
    <location>
        <begin position="20"/>
        <end position="33"/>
    </location>
</feature>
<proteinExistence type="predicted"/>
<sequence length="771" mass="85318">MDTLPSTLCSSDRCCFPRIPKTPPTTKTPPPQPNSKTKPNLPLPATITHTSNALLSASAKSRPLDQTLSLLRLLPSRDTLTWNTALSACLRHRRPIAALRLFQQMLLQPSEPDELTLRSVLDASLAAGDLRLLLQLHAHIVKKRFESAVANTRLMGAYCELGLIDFARGVFDGYSQRESVAYTVMSNGYVKAGRYEDALLLFVEMLERDGVDVDGYSFTCVLRASAGIRCLLVGRQIHARLVKVSNGGDVFVGTALVDMYVKCGERGFAEKAFADILEPSVVSWNALMTGGELESGDALVLFSRMRDLGVRPDRVTFACLLRACKSDVGIGLVQQMHDLVVKSGEVEIDVYIGGALFKMYIDQGCVCEARRVFQEMGDKDTLAYNLAIEGCLHNGYGSEAVNLFHEALDIGLQINEATFTSLMVGVGCLTAGKQLHCLAVKFGFCDGENSEFIASALIRMYAEFLCLDDAIRLFERIQSPDVVTWTSLITGYSQNGEYREALNLYKLMLLNELAVPPNNYTFASVLRSCEAEEGKQIHAQIVKSGAKVESDLYISNGLLDMYAKCGYIEAAEILFNRMSNRDLPSWNAMITSLARHGYAEAAINVFHELLSCDKMAPNHITFMGLLSACNHRGLVDDGYRYFGLIEKPTIDHYACLIDLVGRTGRLKEARDLLERMPFEPNELIWSSLLSASSIHGDVEMAEYSAKHLLELNPKDSGTYVTLSNVYAAAQKWDEVKRIRKLMKDHSVRKVPGCSWLMVNGNTHLFSVTNGI</sequence>
<evidence type="ECO:0000256" key="2">
    <source>
        <dbReference type="PROSITE-ProRule" id="PRU00708"/>
    </source>
</evidence>
<evidence type="ECO:0000313" key="4">
    <source>
        <dbReference type="EMBL" id="KAK1278500.1"/>
    </source>
</evidence>
<dbReference type="Pfam" id="PF13041">
    <property type="entry name" value="PPR_2"/>
    <property type="match status" value="1"/>
</dbReference>
<dbReference type="Pfam" id="PF20431">
    <property type="entry name" value="E_motif"/>
    <property type="match status" value="1"/>
</dbReference>
<dbReference type="PROSITE" id="PS51375">
    <property type="entry name" value="PPR"/>
    <property type="match status" value="5"/>
</dbReference>
<feature type="repeat" description="PPR" evidence="2">
    <location>
        <begin position="380"/>
        <end position="414"/>
    </location>
</feature>
<feature type="repeat" description="PPR" evidence="2">
    <location>
        <begin position="481"/>
        <end position="515"/>
    </location>
</feature>
<name>A0AAV9BPF5_ACOGR</name>
<dbReference type="Proteomes" id="UP001179952">
    <property type="component" value="Unassembled WGS sequence"/>
</dbReference>
<dbReference type="InterPro" id="IPR046960">
    <property type="entry name" value="PPR_At4g14850-like_plant"/>
</dbReference>
<dbReference type="InterPro" id="IPR046848">
    <property type="entry name" value="E_motif"/>
</dbReference>
<dbReference type="AlphaFoldDB" id="A0AAV9BPF5"/>
<keyword evidence="1" id="KW-0677">Repeat</keyword>
<feature type="repeat" description="PPR" evidence="2">
    <location>
        <begin position="78"/>
        <end position="112"/>
    </location>
</feature>
<dbReference type="InterPro" id="IPR011990">
    <property type="entry name" value="TPR-like_helical_dom_sf"/>
</dbReference>
<evidence type="ECO:0000313" key="5">
    <source>
        <dbReference type="Proteomes" id="UP001179952"/>
    </source>
</evidence>
<comment type="caution">
    <text evidence="4">The sequence shown here is derived from an EMBL/GenBank/DDBJ whole genome shotgun (WGS) entry which is preliminary data.</text>
</comment>
<dbReference type="InterPro" id="IPR002885">
    <property type="entry name" value="PPR_rpt"/>
</dbReference>
<dbReference type="GO" id="GO:0009451">
    <property type="term" value="P:RNA modification"/>
    <property type="evidence" value="ECO:0007669"/>
    <property type="project" value="InterPro"/>
</dbReference>
<evidence type="ECO:0000256" key="3">
    <source>
        <dbReference type="SAM" id="MobiDB-lite"/>
    </source>
</evidence>
<dbReference type="PANTHER" id="PTHR47926:SF471">
    <property type="entry name" value="DYW DOMAIN-CONTAINING PROTEIN"/>
    <property type="match status" value="1"/>
</dbReference>
<organism evidence="4 5">
    <name type="scientific">Acorus gramineus</name>
    <name type="common">Dwarf sweet flag</name>
    <dbReference type="NCBI Taxonomy" id="55184"/>
    <lineage>
        <taxon>Eukaryota</taxon>
        <taxon>Viridiplantae</taxon>
        <taxon>Streptophyta</taxon>
        <taxon>Embryophyta</taxon>
        <taxon>Tracheophyta</taxon>
        <taxon>Spermatophyta</taxon>
        <taxon>Magnoliopsida</taxon>
        <taxon>Liliopsida</taxon>
        <taxon>Acoraceae</taxon>
        <taxon>Acorus</taxon>
    </lineage>
</organism>
<dbReference type="FunFam" id="1.25.40.10:FF:000090">
    <property type="entry name" value="Pentatricopeptide repeat-containing protein, chloroplastic"/>
    <property type="match status" value="1"/>
</dbReference>
<feature type="region of interest" description="Disordered" evidence="3">
    <location>
        <begin position="19"/>
        <end position="41"/>
    </location>
</feature>
<dbReference type="Pfam" id="PF01535">
    <property type="entry name" value="PPR"/>
    <property type="match status" value="6"/>
</dbReference>
<reference evidence="4" key="2">
    <citation type="submission" date="2023-06" db="EMBL/GenBank/DDBJ databases">
        <authorList>
            <person name="Ma L."/>
            <person name="Liu K.-W."/>
            <person name="Li Z."/>
            <person name="Hsiao Y.-Y."/>
            <person name="Qi Y."/>
            <person name="Fu T."/>
            <person name="Tang G."/>
            <person name="Zhang D."/>
            <person name="Sun W.-H."/>
            <person name="Liu D.-K."/>
            <person name="Li Y."/>
            <person name="Chen G.-Z."/>
            <person name="Liu X.-D."/>
            <person name="Liao X.-Y."/>
            <person name="Jiang Y.-T."/>
            <person name="Yu X."/>
            <person name="Hao Y."/>
            <person name="Huang J."/>
            <person name="Zhao X.-W."/>
            <person name="Ke S."/>
            <person name="Chen Y.-Y."/>
            <person name="Wu W.-L."/>
            <person name="Hsu J.-L."/>
            <person name="Lin Y.-F."/>
            <person name="Huang M.-D."/>
            <person name="Li C.-Y."/>
            <person name="Huang L."/>
            <person name="Wang Z.-W."/>
            <person name="Zhao X."/>
            <person name="Zhong W.-Y."/>
            <person name="Peng D.-H."/>
            <person name="Ahmad S."/>
            <person name="Lan S."/>
            <person name="Zhang J.-S."/>
            <person name="Tsai W.-C."/>
            <person name="Van De Peer Y."/>
            <person name="Liu Z.-J."/>
        </authorList>
    </citation>
    <scope>NUCLEOTIDE SEQUENCE</scope>
    <source>
        <strain evidence="4">SCP</strain>
        <tissue evidence="4">Leaves</tissue>
    </source>
</reference>
<keyword evidence="5" id="KW-1185">Reference proteome</keyword>
<dbReference type="PANTHER" id="PTHR47926">
    <property type="entry name" value="PENTATRICOPEPTIDE REPEAT-CONTAINING PROTEIN"/>
    <property type="match status" value="1"/>
</dbReference>
<dbReference type="GO" id="GO:0003723">
    <property type="term" value="F:RNA binding"/>
    <property type="evidence" value="ECO:0007669"/>
    <property type="project" value="InterPro"/>
</dbReference>
<feature type="repeat" description="PPR" evidence="2">
    <location>
        <begin position="551"/>
        <end position="585"/>
    </location>
</feature>
<reference evidence="4" key="1">
    <citation type="journal article" date="2023" name="Nat. Commun.">
        <title>Diploid and tetraploid genomes of Acorus and the evolution of monocots.</title>
        <authorList>
            <person name="Ma L."/>
            <person name="Liu K.W."/>
            <person name="Li Z."/>
            <person name="Hsiao Y.Y."/>
            <person name="Qi Y."/>
            <person name="Fu T."/>
            <person name="Tang G.D."/>
            <person name="Zhang D."/>
            <person name="Sun W.H."/>
            <person name="Liu D.K."/>
            <person name="Li Y."/>
            <person name="Chen G.Z."/>
            <person name="Liu X.D."/>
            <person name="Liao X.Y."/>
            <person name="Jiang Y.T."/>
            <person name="Yu X."/>
            <person name="Hao Y."/>
            <person name="Huang J."/>
            <person name="Zhao X.W."/>
            <person name="Ke S."/>
            <person name="Chen Y.Y."/>
            <person name="Wu W.L."/>
            <person name="Hsu J.L."/>
            <person name="Lin Y.F."/>
            <person name="Huang M.D."/>
            <person name="Li C.Y."/>
            <person name="Huang L."/>
            <person name="Wang Z.W."/>
            <person name="Zhao X."/>
            <person name="Zhong W.Y."/>
            <person name="Peng D.H."/>
            <person name="Ahmad S."/>
            <person name="Lan S."/>
            <person name="Zhang J.S."/>
            <person name="Tsai W.C."/>
            <person name="Van de Peer Y."/>
            <person name="Liu Z.J."/>
        </authorList>
    </citation>
    <scope>NUCLEOTIDE SEQUENCE</scope>
    <source>
        <strain evidence="4">SCP</strain>
    </source>
</reference>
<feature type="repeat" description="PPR" evidence="2">
    <location>
        <begin position="178"/>
        <end position="208"/>
    </location>
</feature>